<evidence type="ECO:0000259" key="8">
    <source>
        <dbReference type="PROSITE" id="PS50011"/>
    </source>
</evidence>
<dbReference type="OrthoDB" id="10020333at2759"/>
<feature type="compositionally biased region" description="Low complexity" evidence="7">
    <location>
        <begin position="13"/>
        <end position="23"/>
    </location>
</feature>
<protein>
    <recommendedName>
        <fullName evidence="1">non-specific serine/threonine protein kinase</fullName>
        <ecNumber evidence="1">2.7.11.1</ecNumber>
    </recommendedName>
</protein>
<dbReference type="InterPro" id="IPR011009">
    <property type="entry name" value="Kinase-like_dom_sf"/>
</dbReference>
<feature type="region of interest" description="Disordered" evidence="7">
    <location>
        <begin position="81"/>
        <end position="123"/>
    </location>
</feature>
<keyword evidence="4" id="KW-0547">Nucleotide-binding</keyword>
<dbReference type="PROSITE" id="PS00108">
    <property type="entry name" value="PROTEIN_KINASE_ST"/>
    <property type="match status" value="1"/>
</dbReference>
<dbReference type="GO" id="GO:0004674">
    <property type="term" value="F:protein serine/threonine kinase activity"/>
    <property type="evidence" value="ECO:0007669"/>
    <property type="project" value="UniProtKB-KW"/>
</dbReference>
<dbReference type="SUPFAM" id="SSF56112">
    <property type="entry name" value="Protein kinase-like (PK-like)"/>
    <property type="match status" value="1"/>
</dbReference>
<dbReference type="eggNOG" id="KOG1167">
    <property type="taxonomic scope" value="Eukaryota"/>
</dbReference>
<reference evidence="9 10" key="1">
    <citation type="journal article" date="2009" name="Nature">
        <title>Evolution of pathogenicity and sexual reproduction in eight Candida genomes.</title>
        <authorList>
            <person name="Butler G."/>
            <person name="Rasmussen M.D."/>
            <person name="Lin M.F."/>
            <person name="Santos M.A."/>
            <person name="Sakthikumar S."/>
            <person name="Munro C.A."/>
            <person name="Rheinbay E."/>
            <person name="Grabherr M."/>
            <person name="Forche A."/>
            <person name="Reedy J.L."/>
            <person name="Agrafioti I."/>
            <person name="Arnaud M.B."/>
            <person name="Bates S."/>
            <person name="Brown A.J."/>
            <person name="Brunke S."/>
            <person name="Costanzo M.C."/>
            <person name="Fitzpatrick D.A."/>
            <person name="de Groot P.W."/>
            <person name="Harris D."/>
            <person name="Hoyer L.L."/>
            <person name="Hube B."/>
            <person name="Klis F.M."/>
            <person name="Kodira C."/>
            <person name="Lennard N."/>
            <person name="Logue M.E."/>
            <person name="Martin R."/>
            <person name="Neiman A.M."/>
            <person name="Nikolaou E."/>
            <person name="Quail M.A."/>
            <person name="Quinn J."/>
            <person name="Santos M.C."/>
            <person name="Schmitzberger F.F."/>
            <person name="Sherlock G."/>
            <person name="Shah P."/>
            <person name="Silverstein K.A."/>
            <person name="Skrzypek M.S."/>
            <person name="Soll D."/>
            <person name="Staggs R."/>
            <person name="Stansfield I."/>
            <person name="Stumpf M.P."/>
            <person name="Sudbery P.E."/>
            <person name="Srikantha T."/>
            <person name="Zeng Q."/>
            <person name="Berman J."/>
            <person name="Berriman M."/>
            <person name="Heitman J."/>
            <person name="Gow N.A."/>
            <person name="Lorenz M.C."/>
            <person name="Birren B.W."/>
            <person name="Kellis M."/>
            <person name="Cuomo C.A."/>
        </authorList>
    </citation>
    <scope>NUCLEOTIDE SEQUENCE [LARGE SCALE GENOMIC DNA]</scope>
    <source>
        <strain evidence="10">ATCC 11503 / BCRC 21390 / CBS 2605 / JCM 1781 / NBRC 1676 / NRRL YB-4239</strain>
    </source>
</reference>
<accession>A5DTD1</accession>
<keyword evidence="3" id="KW-0808">Transferase</keyword>
<dbReference type="SMART" id="SM00220">
    <property type="entry name" value="S_TKc"/>
    <property type="match status" value="1"/>
</dbReference>
<dbReference type="OMA" id="PHEEFRN"/>
<dbReference type="HOGENOM" id="CLU_000288_118_2_1"/>
<dbReference type="PANTHER" id="PTHR44167:SF23">
    <property type="entry name" value="CDC7 KINASE, ISOFORM A-RELATED"/>
    <property type="match status" value="1"/>
</dbReference>
<dbReference type="InParanoid" id="A5DTD1"/>
<dbReference type="GO" id="GO:0005634">
    <property type="term" value="C:nucleus"/>
    <property type="evidence" value="ECO:0007669"/>
    <property type="project" value="TreeGrafter"/>
</dbReference>
<feature type="compositionally biased region" description="Polar residues" evidence="7">
    <location>
        <begin position="105"/>
        <end position="119"/>
    </location>
</feature>
<dbReference type="KEGG" id="lel:PVL30_000599"/>
<keyword evidence="5" id="KW-0418">Kinase</keyword>
<feature type="compositionally biased region" description="Basic and acidic residues" evidence="7">
    <location>
        <begin position="91"/>
        <end position="104"/>
    </location>
</feature>
<dbReference type="PROSITE" id="PS50011">
    <property type="entry name" value="PROTEIN_KINASE_DOM"/>
    <property type="match status" value="1"/>
</dbReference>
<evidence type="ECO:0000256" key="7">
    <source>
        <dbReference type="SAM" id="MobiDB-lite"/>
    </source>
</evidence>
<evidence type="ECO:0000313" key="10">
    <source>
        <dbReference type="Proteomes" id="UP000001996"/>
    </source>
</evidence>
<evidence type="ECO:0000256" key="5">
    <source>
        <dbReference type="ARBA" id="ARBA00022777"/>
    </source>
</evidence>
<organism evidence="9 10">
    <name type="scientific">Lodderomyces elongisporus (strain ATCC 11503 / CBS 2605 / JCM 1781 / NBRC 1676 / NRRL YB-4239)</name>
    <name type="common">Yeast</name>
    <name type="synonym">Saccharomyces elongisporus</name>
    <dbReference type="NCBI Taxonomy" id="379508"/>
    <lineage>
        <taxon>Eukaryota</taxon>
        <taxon>Fungi</taxon>
        <taxon>Dikarya</taxon>
        <taxon>Ascomycota</taxon>
        <taxon>Saccharomycotina</taxon>
        <taxon>Pichiomycetes</taxon>
        <taxon>Debaryomycetaceae</taxon>
        <taxon>Candida/Lodderomyces clade</taxon>
        <taxon>Lodderomyces</taxon>
    </lineage>
</organism>
<gene>
    <name evidence="9" type="ORF">LELG_00617</name>
</gene>
<name>A5DTD1_LODEL</name>
<dbReference type="Gene3D" id="3.30.200.20">
    <property type="entry name" value="Phosphorylase Kinase, domain 1"/>
    <property type="match status" value="1"/>
</dbReference>
<dbReference type="GeneID" id="5234763"/>
<keyword evidence="2" id="KW-0723">Serine/threonine-protein kinase</keyword>
<feature type="domain" description="Protein kinase" evidence="8">
    <location>
        <begin position="239"/>
        <end position="670"/>
    </location>
</feature>
<proteinExistence type="predicted"/>
<dbReference type="Gene3D" id="1.10.510.10">
    <property type="entry name" value="Transferase(Phosphotransferase) domain 1"/>
    <property type="match status" value="1"/>
</dbReference>
<dbReference type="PANTHER" id="PTHR44167">
    <property type="entry name" value="OVARIAN-SPECIFIC SERINE/THREONINE-PROTEIN KINASE LOK-RELATED"/>
    <property type="match status" value="1"/>
</dbReference>
<feature type="compositionally biased region" description="Polar residues" evidence="7">
    <location>
        <begin position="81"/>
        <end position="90"/>
    </location>
</feature>
<feature type="region of interest" description="Disordered" evidence="7">
    <location>
        <begin position="166"/>
        <end position="196"/>
    </location>
</feature>
<evidence type="ECO:0000256" key="3">
    <source>
        <dbReference type="ARBA" id="ARBA00022679"/>
    </source>
</evidence>
<dbReference type="FunCoup" id="A5DTD1">
    <property type="interactions" value="780"/>
</dbReference>
<evidence type="ECO:0000313" key="9">
    <source>
        <dbReference type="EMBL" id="EDK42439.1"/>
    </source>
</evidence>
<dbReference type="VEuPathDB" id="FungiDB:LELG_00617"/>
<dbReference type="InterPro" id="IPR000719">
    <property type="entry name" value="Prot_kinase_dom"/>
</dbReference>
<dbReference type="GO" id="GO:0044773">
    <property type="term" value="P:mitotic DNA damage checkpoint signaling"/>
    <property type="evidence" value="ECO:0007669"/>
    <property type="project" value="TreeGrafter"/>
</dbReference>
<feature type="region of interest" description="Disordered" evidence="7">
    <location>
        <begin position="1"/>
        <end position="40"/>
    </location>
</feature>
<dbReference type="AlphaFoldDB" id="A5DTD1"/>
<dbReference type="EC" id="2.7.11.1" evidence="1"/>
<sequence length="688" mass="78466">MSEEVMTASYTRQEQQQQQQQQQQHHHHHTQQQQQQQQPLQLLDSISHASKSMPYVYKRSPALHNDLLLNTHHVSIISNCQVKRSRQHPQQSEKSEDDPFRERSQSQILLKRSNSSNVKVQPCNPRSFIRNLNLSKVPTGSVAQDPAPHDQIAQQKKLDSIHETLVSAPDSTSASASTSQMNNNTLSTKRDSKPHLQNTEYIMRAAEEEDNDEDDEVSLEVLEDMQKLENHFPILATDYRLIDKIGEGTFSTVYKAEALNGQLRLSSDVWRSPPLKKHKPEASNGAIASAGASAGAAVLRRQKKKNPIVALKQIYVTSSPNRIFNELNLLYMLTGNSRVAPLLDVLRHHDQILAILPYYHHYDFRDFYRDLPVKGIKKYMWELFLALDYVHDKGIIHRDLKPTNFLYDPFKGRGVLVDFGLAEKEIVYPSSSLLNHQSSTSACPCLTKEKIIANKAISKRLNVKGAYPKSDNRPPRRANRAGTRGFRAPEVLFKCTNQTTQIDVWSAGIIGLSMLMRKFPLFNSPDDTDAIVELALIFGYDRLVKCAEFHGCGLEISMAEVHNAKGNLVKVLYDFLRKEIDNDSVPEDSVIHETMALFSANGEKFVKPALDEDKLSLASDDERNEYINRFKQRTESFKDHKQLMEMLYSCFKMDPTKRSTAKEILKLPFFHELSHIISDDEDDVILQH</sequence>
<keyword evidence="10" id="KW-1185">Reference proteome</keyword>
<dbReference type="Pfam" id="PF00069">
    <property type="entry name" value="Pkinase"/>
    <property type="match status" value="2"/>
</dbReference>
<evidence type="ECO:0000256" key="4">
    <source>
        <dbReference type="ARBA" id="ARBA00022741"/>
    </source>
</evidence>
<dbReference type="GO" id="GO:0005524">
    <property type="term" value="F:ATP binding"/>
    <property type="evidence" value="ECO:0007669"/>
    <property type="project" value="UniProtKB-KW"/>
</dbReference>
<evidence type="ECO:0000256" key="6">
    <source>
        <dbReference type="ARBA" id="ARBA00022840"/>
    </source>
</evidence>
<dbReference type="InterPro" id="IPR008271">
    <property type="entry name" value="Ser/Thr_kinase_AS"/>
</dbReference>
<dbReference type="CDD" id="cd14019">
    <property type="entry name" value="STKc_Cdc7"/>
    <property type="match status" value="1"/>
</dbReference>
<evidence type="ECO:0000256" key="2">
    <source>
        <dbReference type="ARBA" id="ARBA00022527"/>
    </source>
</evidence>
<dbReference type="STRING" id="379508.A5DTD1"/>
<dbReference type="EMBL" id="CH981524">
    <property type="protein sequence ID" value="EDK42439.1"/>
    <property type="molecule type" value="Genomic_DNA"/>
</dbReference>
<keyword evidence="6" id="KW-0067">ATP-binding</keyword>
<dbReference type="Proteomes" id="UP000001996">
    <property type="component" value="Unassembled WGS sequence"/>
</dbReference>
<evidence type="ECO:0000256" key="1">
    <source>
        <dbReference type="ARBA" id="ARBA00012513"/>
    </source>
</evidence>